<reference evidence="1 2" key="1">
    <citation type="submission" date="2019-11" db="EMBL/GenBank/DDBJ databases">
        <authorList>
            <person name="Lewis R."/>
            <person name="Clooney A.G."/>
            <person name="Stockdale S.R."/>
            <person name="Buttimer C."/>
            <person name="Draper L.A."/>
            <person name="Ross R.P."/>
            <person name="Hill C."/>
        </authorList>
    </citation>
    <scope>NUCLEOTIDE SEQUENCE [LARGE SCALE GENOMIC DNA]</scope>
</reference>
<dbReference type="Proteomes" id="UP000464669">
    <property type="component" value="Segment"/>
</dbReference>
<keyword evidence="2" id="KW-1185">Reference proteome</keyword>
<name>A0A6B7ZET4_9CAUD</name>
<accession>A0A6B7ZET4</accession>
<organism evidence="1 2">
    <name type="scientific">Klebsiella phage N1M2</name>
    <dbReference type="NCBI Taxonomy" id="2664939"/>
    <lineage>
        <taxon>Viruses</taxon>
        <taxon>Duplodnaviria</taxon>
        <taxon>Heunggongvirae</taxon>
        <taxon>Uroviricota</taxon>
        <taxon>Caudoviricetes</taxon>
        <taxon>Chimalliviridae</taxon>
        <taxon>Nimduovirus</taxon>
        <taxon>Nimduovirus N1M2</taxon>
    </lineage>
</organism>
<proteinExistence type="predicted"/>
<gene>
    <name evidence="1" type="ORF">N1M2_135</name>
</gene>
<evidence type="ECO:0000313" key="1">
    <source>
        <dbReference type="EMBL" id="QGH71998.1"/>
    </source>
</evidence>
<dbReference type="EMBL" id="MN642089">
    <property type="protein sequence ID" value="QGH71998.1"/>
    <property type="molecule type" value="Genomic_DNA"/>
</dbReference>
<protein>
    <submittedName>
        <fullName evidence="1">Uncharacterized protein</fullName>
    </submittedName>
</protein>
<sequence length="119" mass="13456">MKGITTRVKSHASLSGAIQIDMSNSYAKGITIERLRKEFSECDQRAFGGIVDWLTANESQLVKPEAFREAVRAAMYEVVKLIHPNTSLALSTNFNVLYELVMDFIKERDAKIAAYQRNK</sequence>
<evidence type="ECO:0000313" key="2">
    <source>
        <dbReference type="Proteomes" id="UP000464669"/>
    </source>
</evidence>